<accession>A0AAV0ARK2</accession>
<evidence type="ECO:0000313" key="13">
    <source>
        <dbReference type="Proteomes" id="UP001153365"/>
    </source>
</evidence>
<dbReference type="PANTHER" id="PTHR10572:SF24">
    <property type="entry name" value="3-HYDROXY-3-METHYLGLUTARYL-COENZYME A REDUCTASE"/>
    <property type="match status" value="1"/>
</dbReference>
<comment type="catalytic activity">
    <reaction evidence="9">
        <text>(R)-mevalonate + 2 NADP(+) + CoA = (3S)-3-hydroxy-3-methylglutaryl-CoA + 2 NADPH + 2 H(+)</text>
        <dbReference type="Rhea" id="RHEA:15989"/>
        <dbReference type="ChEBI" id="CHEBI:15378"/>
        <dbReference type="ChEBI" id="CHEBI:36464"/>
        <dbReference type="ChEBI" id="CHEBI:43074"/>
        <dbReference type="ChEBI" id="CHEBI:57287"/>
        <dbReference type="ChEBI" id="CHEBI:57783"/>
        <dbReference type="ChEBI" id="CHEBI:58349"/>
        <dbReference type="EC" id="1.1.1.34"/>
    </reaction>
</comment>
<keyword evidence="4 9" id="KW-0256">Endoplasmic reticulum</keyword>
<proteinExistence type="inferred from homology"/>
<feature type="transmembrane region" description="Helical" evidence="9">
    <location>
        <begin position="627"/>
        <end position="646"/>
    </location>
</feature>
<feature type="compositionally biased region" description="Basic residues" evidence="10">
    <location>
        <begin position="447"/>
        <end position="456"/>
    </location>
</feature>
<dbReference type="FunFam" id="3.90.770.10:FF:000001">
    <property type="entry name" value="3-hydroxy-3-methylglutaryl coenzyme A reductase"/>
    <property type="match status" value="1"/>
</dbReference>
<keyword evidence="3 9" id="KW-0812">Transmembrane</keyword>
<keyword evidence="6 9" id="KW-1133">Transmembrane helix</keyword>
<dbReference type="PROSITE" id="PS00318">
    <property type="entry name" value="HMG_COA_REDUCTASE_2"/>
    <property type="match status" value="1"/>
</dbReference>
<feature type="region of interest" description="Disordered" evidence="10">
    <location>
        <begin position="15"/>
        <end position="47"/>
    </location>
</feature>
<dbReference type="Gene3D" id="3.30.70.420">
    <property type="entry name" value="Hydroxymethylglutaryl-CoA reductase, class I/II, NAD/NADP-binding domain"/>
    <property type="match status" value="1"/>
</dbReference>
<evidence type="ECO:0000256" key="2">
    <source>
        <dbReference type="ARBA" id="ARBA00007661"/>
    </source>
</evidence>
<dbReference type="GO" id="GO:0005789">
    <property type="term" value="C:endoplasmic reticulum membrane"/>
    <property type="evidence" value="ECO:0007669"/>
    <property type="project" value="UniProtKB-SubCell"/>
</dbReference>
<dbReference type="PROSITE" id="PS00066">
    <property type="entry name" value="HMG_COA_REDUCTASE_1"/>
    <property type="match status" value="1"/>
</dbReference>
<feature type="transmembrane region" description="Helical" evidence="9">
    <location>
        <begin position="514"/>
        <end position="538"/>
    </location>
</feature>
<evidence type="ECO:0000256" key="8">
    <source>
        <dbReference type="ARBA" id="ARBA00023136"/>
    </source>
</evidence>
<dbReference type="Gene3D" id="1.10.3270.10">
    <property type="entry name" value="HMGR, N-terminal domain"/>
    <property type="match status" value="1"/>
</dbReference>
<protein>
    <recommendedName>
        <fullName evidence="9">3-hydroxy-3-methylglutaryl coenzyme A reductase</fullName>
        <shortName evidence="9">HMG-CoA reductase</shortName>
        <ecNumber evidence="9">1.1.1.34</ecNumber>
    </recommendedName>
</protein>
<dbReference type="Pfam" id="PF12349">
    <property type="entry name" value="Sterol-sensing"/>
    <property type="match status" value="2"/>
</dbReference>
<dbReference type="GO" id="GO:0008299">
    <property type="term" value="P:isoprenoid biosynthetic process"/>
    <property type="evidence" value="ECO:0007669"/>
    <property type="project" value="InterPro"/>
</dbReference>
<organism evidence="12 13">
    <name type="scientific">Phakopsora pachyrhizi</name>
    <name type="common">Asian soybean rust disease fungus</name>
    <dbReference type="NCBI Taxonomy" id="170000"/>
    <lineage>
        <taxon>Eukaryota</taxon>
        <taxon>Fungi</taxon>
        <taxon>Dikarya</taxon>
        <taxon>Basidiomycota</taxon>
        <taxon>Pucciniomycotina</taxon>
        <taxon>Pucciniomycetes</taxon>
        <taxon>Pucciniales</taxon>
        <taxon>Phakopsoraceae</taxon>
        <taxon>Phakopsora</taxon>
    </lineage>
</organism>
<dbReference type="SUPFAM" id="SSF55035">
    <property type="entry name" value="NAD-binding domain of HMG-CoA reductase"/>
    <property type="match status" value="1"/>
</dbReference>
<dbReference type="InterPro" id="IPR004554">
    <property type="entry name" value="HMG_CoA_Rdtase_eu_arc"/>
</dbReference>
<dbReference type="GO" id="GO:0005778">
    <property type="term" value="C:peroxisomal membrane"/>
    <property type="evidence" value="ECO:0007669"/>
    <property type="project" value="TreeGrafter"/>
</dbReference>
<dbReference type="GO" id="GO:0015936">
    <property type="term" value="P:coenzyme A metabolic process"/>
    <property type="evidence" value="ECO:0007669"/>
    <property type="project" value="InterPro"/>
</dbReference>
<feature type="region of interest" description="Disordered" evidence="10">
    <location>
        <begin position="444"/>
        <end position="471"/>
    </location>
</feature>
<reference evidence="12" key="1">
    <citation type="submission" date="2022-06" db="EMBL/GenBank/DDBJ databases">
        <authorList>
            <consortium name="SYNGENTA / RWTH Aachen University"/>
        </authorList>
    </citation>
    <scope>NUCLEOTIDE SEQUENCE</scope>
</reference>
<dbReference type="InterPro" id="IPR002202">
    <property type="entry name" value="HMG_CoA_Rdtase"/>
</dbReference>
<dbReference type="InterPro" id="IPR009029">
    <property type="entry name" value="HMG_CoA_Rdtase_sub-bd_dom_sf"/>
</dbReference>
<dbReference type="NCBIfam" id="TIGR00533">
    <property type="entry name" value="HMG_CoA_R_NADP"/>
    <property type="match status" value="1"/>
</dbReference>
<comment type="caution">
    <text evidence="12">The sequence shown here is derived from an EMBL/GenBank/DDBJ whole genome shotgun (WGS) entry which is preliminary data.</text>
</comment>
<keyword evidence="5 9" id="KW-0521">NADP</keyword>
<comment type="pathway">
    <text evidence="9">Metabolic intermediate biosynthesis; (R)-mevalonate biosynthesis; (R)-mevalonate from acetyl-CoA: step 3/3.</text>
</comment>
<dbReference type="PROSITE" id="PS50156">
    <property type="entry name" value="SSD"/>
    <property type="match status" value="1"/>
</dbReference>
<dbReference type="Proteomes" id="UP001153365">
    <property type="component" value="Unassembled WGS sequence"/>
</dbReference>
<keyword evidence="7 9" id="KW-0560">Oxidoreductase</keyword>
<dbReference type="PRINTS" id="PR00071">
    <property type="entry name" value="HMGCOARDTASE"/>
</dbReference>
<dbReference type="Gene3D" id="1.20.1640.10">
    <property type="entry name" value="Multidrug efflux transporter AcrB transmembrane domain"/>
    <property type="match status" value="1"/>
</dbReference>
<name>A0AAV0ARK2_PHAPC</name>
<dbReference type="GO" id="GO:0006696">
    <property type="term" value="P:ergosterol biosynthetic process"/>
    <property type="evidence" value="ECO:0007669"/>
    <property type="project" value="TreeGrafter"/>
</dbReference>
<feature type="domain" description="SSD" evidence="11">
    <location>
        <begin position="351"/>
        <end position="536"/>
    </location>
</feature>
<evidence type="ECO:0000256" key="7">
    <source>
        <dbReference type="ARBA" id="ARBA00023002"/>
    </source>
</evidence>
<dbReference type="EC" id="1.1.1.34" evidence="9"/>
<sequence>MENHRWIDFIRSDDDDDEDEDDRLVRSTGNRHNHQNHQESSHPNHQLPTRLLSSIGRWVESNSLKALIRFSSFCAINPIEIIIITLILITLAYFQLLHAIKQSDFLNLPSPTQWASHPHPFNISHPGNLDLVFDSSTRSFNHYQNITIPTTVIPSASHDHQQRSIRVLNLHLNLSPQPSSPSPSVNPSILSLLQTVNSIHLGSPGSNSISYPDLCLRSEPVIVSNGKSLDLFDRSDPCFIYFNHNQPHGIQPDPQKASSVLTLVFDLSTLNDERDPDDILQLWTDRLLSELSSELDLVPATSFQTSSSPNSQSEAQQKRLREIRSIRWIGFAIRAFVIRFYHLIRKTDSVDIFTMSMAYLVMHISFFNLFRNMKKLGPRKFGLGFVTIISAIFSFICALVTAHICNIRINPILLSEALPFLVITIGFDKPYILAHSIFTSPDLLPPPHRHRHRHNRLSSISSPDRQPTKPAPDIAVQSVEQVGARILWDYAIEIAVLVMGSLSGVNGLTEFCQLAALILVFDCCLLFGFYVSVLTVFVEIHRIHVIKKISRIDSSIELSKLLDDGVNPSIEVAHQEVVKEESKRSIQRKLIQMFMGSHQTSNHTDSGSDSLEKAESTAMGRPSRVKLVLISLFVCLHVLNLCTTLNPGTAITRHFSHSPVLLDSSLLNQSDPVESPGLNLFEANCDGRADPVSAYSTAFTGSIEALADVLVQSPKANWSVKFGRPLEFKAAKAPSGDSLNSEYGHLNGKRTSSLIFLDEVMSSWTEFVGDPVVSKWIVIILGLSVLLNTYLLKGIAISAIDEGRRYSRHAMQRDRARLASKCHGSDGEAGEDSEQDNKHSLDHLSPAEKAARILLASTTGGFIAANQFPAPDGRTTPAGIRRRWSGGILKAHKQDLFTRSPSRGDETELGCTARSGLSSKAIGEIYIEELKNGRKSLRTNRLTEPIREKISMTPTLKGFGAAGERPVISIDPIIDDGPTKTTGSYDYDTQSNELISGSTTATNTESIESERFEEGRFGSDFEGNGAAIALPNRSIEETLQILNSGYGQGGASKLTDEEIIELVQEGKVAAYALEKIIKDLTRAVRIRRALISRASVTKTLEKSALPYLHYDYSLVMGQCCENVVGYTPIPIGIAGPLRIDGKAFPIPMATTEGALVASTSRGCKALNSSGGVTTVVTADAMTRGPALEFPDLKTAAGAKAWVDSEEGGKKLKAAFDSTSRFARLINLKTALAGRTMFIRFGTQTGDAMGMNMISKGTEAALRLMSSPEHFPNMKVVSLSGNYCTDKKPSAINWVEGRGKTVVAEAVVKGWVIEKILKTTVTDICKLNITKNLVGSSMAGSIGGNNAHASNILTAIYLATGQDPAQNVESSNCITLMEGINDGKDLLISCTMPSVEVGTIGGGTILAAQGAMLEMLGIKGAHLTRPGENARQLARIICGAVVAGELSLMSALAAGHLVKSHMAHNRSVPPTPTMMRSPMISRTHSTQGSNFVKITDLSNQNGSNAVGPGVDGHMVAPTSRFLHGHLKVDGGGTGRVGNNLGIIKK</sequence>
<evidence type="ECO:0000256" key="9">
    <source>
        <dbReference type="RuleBase" id="RU361219"/>
    </source>
</evidence>
<dbReference type="PROSITE" id="PS50065">
    <property type="entry name" value="HMG_COA_REDUCTASE_4"/>
    <property type="match status" value="1"/>
</dbReference>
<feature type="region of interest" description="Disordered" evidence="10">
    <location>
        <begin position="817"/>
        <end position="840"/>
    </location>
</feature>
<dbReference type="Gene3D" id="3.90.770.10">
    <property type="entry name" value="3-hydroxy-3-methylglutaryl-coenzyme A Reductase, Chain A, domain 2"/>
    <property type="match status" value="1"/>
</dbReference>
<evidence type="ECO:0000256" key="6">
    <source>
        <dbReference type="ARBA" id="ARBA00022989"/>
    </source>
</evidence>
<dbReference type="InterPro" id="IPR053958">
    <property type="entry name" value="HMGCR/SNAP/NPC1-like_SSD"/>
</dbReference>
<dbReference type="Pfam" id="PF00368">
    <property type="entry name" value="HMG-CoA_red"/>
    <property type="match status" value="1"/>
</dbReference>
<evidence type="ECO:0000256" key="4">
    <source>
        <dbReference type="ARBA" id="ARBA00022824"/>
    </source>
</evidence>
<evidence type="ECO:0000256" key="5">
    <source>
        <dbReference type="ARBA" id="ARBA00022857"/>
    </source>
</evidence>
<dbReference type="GO" id="GO:0004420">
    <property type="term" value="F:hydroxymethylglutaryl-CoA reductase (NADPH) activity"/>
    <property type="evidence" value="ECO:0007669"/>
    <property type="project" value="UniProtKB-EC"/>
</dbReference>
<keyword evidence="13" id="KW-1185">Reference proteome</keyword>
<dbReference type="InterPro" id="IPR023282">
    <property type="entry name" value="HMG_CoA_Rdtase_N"/>
</dbReference>
<dbReference type="InterPro" id="IPR023076">
    <property type="entry name" value="HMG_CoA_Rdtase_CS"/>
</dbReference>
<evidence type="ECO:0000256" key="10">
    <source>
        <dbReference type="SAM" id="MobiDB-lite"/>
    </source>
</evidence>
<feature type="transmembrane region" description="Helical" evidence="9">
    <location>
        <begin position="350"/>
        <end position="370"/>
    </location>
</feature>
<evidence type="ECO:0000259" key="11">
    <source>
        <dbReference type="PROSITE" id="PS50156"/>
    </source>
</evidence>
<dbReference type="FunFam" id="3.30.70.420:FF:000001">
    <property type="entry name" value="3-hydroxy-3-methylglutaryl coenzyme A reductase"/>
    <property type="match status" value="1"/>
</dbReference>
<evidence type="ECO:0000256" key="3">
    <source>
        <dbReference type="ARBA" id="ARBA00022692"/>
    </source>
</evidence>
<dbReference type="FunFam" id="1.10.3270.10:FF:000001">
    <property type="entry name" value="3-hydroxy-3-methylglutaryl coenzyme A reductase"/>
    <property type="match status" value="1"/>
</dbReference>
<gene>
    <name evidence="12" type="ORF">PPACK8108_LOCUS6102</name>
</gene>
<evidence type="ECO:0000313" key="12">
    <source>
        <dbReference type="EMBL" id="CAH7671331.1"/>
    </source>
</evidence>
<dbReference type="EMBL" id="CALTRL010001170">
    <property type="protein sequence ID" value="CAH7671331.1"/>
    <property type="molecule type" value="Genomic_DNA"/>
</dbReference>
<dbReference type="InterPro" id="IPR009023">
    <property type="entry name" value="HMG_CoA_Rdtase_NAD(P)-bd_sf"/>
</dbReference>
<comment type="subcellular location">
    <subcellularLocation>
        <location evidence="1 9">Endoplasmic reticulum membrane</location>
        <topology evidence="1 9">Multi-pass membrane protein</topology>
    </subcellularLocation>
</comment>
<feature type="transmembrane region" description="Helical" evidence="9">
    <location>
        <begin position="326"/>
        <end position="344"/>
    </location>
</feature>
<dbReference type="CDD" id="cd00643">
    <property type="entry name" value="HMG-CoA_reductase_classI"/>
    <property type="match status" value="1"/>
</dbReference>
<dbReference type="PROSITE" id="PS01192">
    <property type="entry name" value="HMG_COA_REDUCTASE_3"/>
    <property type="match status" value="1"/>
</dbReference>
<feature type="transmembrane region" description="Helical" evidence="9">
    <location>
        <begin position="70"/>
        <end position="94"/>
    </location>
</feature>
<keyword evidence="8 9" id="KW-0472">Membrane</keyword>
<feature type="transmembrane region" description="Helical" evidence="9">
    <location>
        <begin position="382"/>
        <end position="403"/>
    </location>
</feature>
<evidence type="ECO:0000256" key="1">
    <source>
        <dbReference type="ARBA" id="ARBA00004477"/>
    </source>
</evidence>
<dbReference type="InterPro" id="IPR000731">
    <property type="entry name" value="SSD"/>
</dbReference>
<dbReference type="SUPFAM" id="SSF56542">
    <property type="entry name" value="Substrate-binding domain of HMG-CoA reductase"/>
    <property type="match status" value="1"/>
</dbReference>
<feature type="compositionally biased region" description="Polar residues" evidence="10">
    <location>
        <begin position="598"/>
        <end position="609"/>
    </location>
</feature>
<feature type="region of interest" description="Disordered" evidence="10">
    <location>
        <begin position="598"/>
        <end position="617"/>
    </location>
</feature>
<dbReference type="PANTHER" id="PTHR10572">
    <property type="entry name" value="3-HYDROXY-3-METHYLGLUTARYL-COENZYME A REDUCTASE"/>
    <property type="match status" value="1"/>
</dbReference>
<dbReference type="InterPro" id="IPR023074">
    <property type="entry name" value="HMG_CoA_Rdtase_cat_sf"/>
</dbReference>
<comment type="similarity">
    <text evidence="2 9">Belongs to the HMG-CoA reductase family.</text>
</comment>